<proteinExistence type="predicted"/>
<evidence type="ECO:0000313" key="3">
    <source>
        <dbReference type="WBParaSite" id="PDA_v2.g24588.t1"/>
    </source>
</evidence>
<organism evidence="2 3">
    <name type="scientific">Panagrolaimus davidi</name>
    <dbReference type="NCBI Taxonomy" id="227884"/>
    <lineage>
        <taxon>Eukaryota</taxon>
        <taxon>Metazoa</taxon>
        <taxon>Ecdysozoa</taxon>
        <taxon>Nematoda</taxon>
        <taxon>Chromadorea</taxon>
        <taxon>Rhabditida</taxon>
        <taxon>Tylenchina</taxon>
        <taxon>Panagrolaimomorpha</taxon>
        <taxon>Panagrolaimoidea</taxon>
        <taxon>Panagrolaimidae</taxon>
        <taxon>Panagrolaimus</taxon>
    </lineage>
</organism>
<keyword evidence="2" id="KW-1185">Reference proteome</keyword>
<dbReference type="AlphaFoldDB" id="A0A914Q6H3"/>
<protein>
    <submittedName>
        <fullName evidence="3">Uncharacterized protein</fullName>
    </submittedName>
</protein>
<reference evidence="3" key="1">
    <citation type="submission" date="2022-11" db="UniProtKB">
        <authorList>
            <consortium name="WormBaseParasite"/>
        </authorList>
    </citation>
    <scope>IDENTIFICATION</scope>
</reference>
<feature type="region of interest" description="Disordered" evidence="1">
    <location>
        <begin position="94"/>
        <end position="132"/>
    </location>
</feature>
<accession>A0A914Q6H3</accession>
<feature type="compositionally biased region" description="Polar residues" evidence="1">
    <location>
        <begin position="1"/>
        <end position="11"/>
    </location>
</feature>
<name>A0A914Q6H3_9BILA</name>
<feature type="compositionally biased region" description="Polar residues" evidence="1">
    <location>
        <begin position="101"/>
        <end position="113"/>
    </location>
</feature>
<evidence type="ECO:0000313" key="2">
    <source>
        <dbReference type="Proteomes" id="UP000887578"/>
    </source>
</evidence>
<sequence>MEWLKLNNNSETEPEPEPDKRQKKDFNYSIINKSTLSLHIAAYKKSVEADAYGSFGGKNIKDLKNGISQLIRNEKQLFSSTFIIQNPFEFRRQQSDEISEQEMSQFKASQALLNPNEESKNGQPGILFEHQN</sequence>
<dbReference type="WBParaSite" id="PDA_v2.g24588.t1">
    <property type="protein sequence ID" value="PDA_v2.g24588.t1"/>
    <property type="gene ID" value="PDA_v2.g24588"/>
</dbReference>
<feature type="region of interest" description="Disordered" evidence="1">
    <location>
        <begin position="1"/>
        <end position="25"/>
    </location>
</feature>
<dbReference type="Proteomes" id="UP000887578">
    <property type="component" value="Unplaced"/>
</dbReference>
<evidence type="ECO:0000256" key="1">
    <source>
        <dbReference type="SAM" id="MobiDB-lite"/>
    </source>
</evidence>